<proteinExistence type="predicted"/>
<evidence type="ECO:0000313" key="3">
    <source>
        <dbReference type="EMBL" id="KAE9982543.1"/>
    </source>
</evidence>
<feature type="region of interest" description="Disordered" evidence="1">
    <location>
        <begin position="366"/>
        <end position="420"/>
    </location>
</feature>
<feature type="region of interest" description="Disordered" evidence="1">
    <location>
        <begin position="447"/>
        <end position="507"/>
    </location>
</feature>
<evidence type="ECO:0000256" key="1">
    <source>
        <dbReference type="SAM" id="MobiDB-lite"/>
    </source>
</evidence>
<protein>
    <submittedName>
        <fullName evidence="3">Uncharacterized protein</fullName>
    </submittedName>
</protein>
<feature type="region of interest" description="Disordered" evidence="1">
    <location>
        <begin position="546"/>
        <end position="572"/>
    </location>
</feature>
<dbReference type="EMBL" id="WNWS01000074">
    <property type="protein sequence ID" value="KAE9982543.1"/>
    <property type="molecule type" value="Genomic_DNA"/>
</dbReference>
<gene>
    <name evidence="3" type="ORF">EG328_010825</name>
</gene>
<reference evidence="3 4" key="1">
    <citation type="submission" date="2018-12" db="EMBL/GenBank/DDBJ databases">
        <title>Venturia inaequalis Genome Resource.</title>
        <authorList>
            <person name="Lichtner F.J."/>
        </authorList>
    </citation>
    <scope>NUCLEOTIDE SEQUENCE [LARGE SCALE GENOMIC DNA]</scope>
    <source>
        <strain evidence="3 4">120213</strain>
    </source>
</reference>
<comment type="caution">
    <text evidence="3">The sequence shown here is derived from an EMBL/GenBank/DDBJ whole genome shotgun (WGS) entry which is preliminary data.</text>
</comment>
<feature type="compositionally biased region" description="Low complexity" evidence="1">
    <location>
        <begin position="457"/>
        <end position="486"/>
    </location>
</feature>
<feature type="compositionally biased region" description="Low complexity" evidence="1">
    <location>
        <begin position="315"/>
        <end position="332"/>
    </location>
</feature>
<keyword evidence="2" id="KW-1133">Transmembrane helix</keyword>
<feature type="region of interest" description="Disordered" evidence="1">
    <location>
        <begin position="141"/>
        <end position="163"/>
    </location>
</feature>
<feature type="transmembrane region" description="Helical" evidence="2">
    <location>
        <begin position="640"/>
        <end position="661"/>
    </location>
</feature>
<dbReference type="Proteomes" id="UP000447873">
    <property type="component" value="Unassembled WGS sequence"/>
</dbReference>
<sequence>MSPSQYGYSYTIRRITAPGEPVDACAPLDFSPPKGSDELHEALKLAFPFEPTLQARMRQAVINFHLSEAQADVIQESSFVDPTSRDASDPPAQEELMGVWCLPSLPAAKIHTRRNMTAEEKKAYKAKRLAGACADCKRRRRKCHHDPSNPTGPALKNAVKTRKRSAVAKSPAVKAYAATSSSNSSSLALTPALPVQDPCTFAPQDNSFAFGSDFNTSMLDDMSFAMGFENAFGNHLGFDLRNDFDLFPDTATNARLSSAGIDAASWLAESSPNPLLVDNRLDALSRGFNSWPMDPWQAYNTAGVPLTPQSLSPQSLMMSRSQSGHSSSSSSLISMFGGNNAAGFNQPAFDQDASDFVLHSPQSLLVSPKAGSRSSQRTPAGPAIPSQQSVPTWSPQDVLDSTTTSFPSGTSRGSTSSSEHMPVASWIGTALLNHDFTHYVSDAATNPERCHQHPVDTVSSGNGSSSSSSPSRTTTASSSQASPVSSGQDERARLKSTDPGPPLGHSRRIFTRMASSASFSEQEQNSGLQFGGTFLGSQLIANKNSERIASGPRVPRPKTAKATYSGHSSSENMQPVFSSDLISQTGYLKTSDRHIDMSKLRRLKHSSAAADDVCRALQSSFDLPPFDGLASGTIVSGANVFQWIILLLFAAMHMFCLFSSFSSSLVSTIKTNKFLELVVDSDSSKKTRDISTRVATRDVAALQKELQPYHRYSQRALEQCLGPWHLFSGLMLQTVSRLGGKVGKMQSKAGRTC</sequence>
<name>A0A8H3V7G0_VENIN</name>
<evidence type="ECO:0000313" key="4">
    <source>
        <dbReference type="Proteomes" id="UP000447873"/>
    </source>
</evidence>
<dbReference type="AlphaFoldDB" id="A0A8H3V7G0"/>
<organism evidence="3 4">
    <name type="scientific">Venturia inaequalis</name>
    <name type="common">Apple scab fungus</name>
    <dbReference type="NCBI Taxonomy" id="5025"/>
    <lineage>
        <taxon>Eukaryota</taxon>
        <taxon>Fungi</taxon>
        <taxon>Dikarya</taxon>
        <taxon>Ascomycota</taxon>
        <taxon>Pezizomycotina</taxon>
        <taxon>Dothideomycetes</taxon>
        <taxon>Pleosporomycetidae</taxon>
        <taxon>Venturiales</taxon>
        <taxon>Venturiaceae</taxon>
        <taxon>Venturia</taxon>
    </lineage>
</organism>
<feature type="compositionally biased region" description="Polar residues" evidence="1">
    <location>
        <begin position="385"/>
        <end position="395"/>
    </location>
</feature>
<evidence type="ECO:0000256" key="2">
    <source>
        <dbReference type="SAM" id="Phobius"/>
    </source>
</evidence>
<feature type="region of interest" description="Disordered" evidence="1">
    <location>
        <begin position="310"/>
        <end position="332"/>
    </location>
</feature>
<keyword evidence="2" id="KW-0812">Transmembrane</keyword>
<feature type="compositionally biased region" description="Low complexity" evidence="1">
    <location>
        <begin position="401"/>
        <end position="418"/>
    </location>
</feature>
<accession>A0A8H3V7G0</accession>
<keyword evidence="2" id="KW-0472">Membrane</keyword>